<evidence type="ECO:0000313" key="2">
    <source>
        <dbReference type="EMBL" id="AAU89221.1"/>
    </source>
</evidence>
<gene>
    <name evidence="2" type="primary">OSJNBb0013C14.16</name>
</gene>
<dbReference type="AlphaFoldDB" id="Q60DD3"/>
<feature type="compositionally biased region" description="Basic and acidic residues" evidence="1">
    <location>
        <begin position="101"/>
        <end position="123"/>
    </location>
</feature>
<organism evidence="2 3">
    <name type="scientific">Oryza sativa subsp. japonica</name>
    <name type="common">Rice</name>
    <dbReference type="NCBI Taxonomy" id="39947"/>
    <lineage>
        <taxon>Eukaryota</taxon>
        <taxon>Viridiplantae</taxon>
        <taxon>Streptophyta</taxon>
        <taxon>Embryophyta</taxon>
        <taxon>Tracheophyta</taxon>
        <taxon>Spermatophyta</taxon>
        <taxon>Magnoliopsida</taxon>
        <taxon>Liliopsida</taxon>
        <taxon>Poales</taxon>
        <taxon>Poaceae</taxon>
        <taxon>BOP clade</taxon>
        <taxon>Oryzoideae</taxon>
        <taxon>Oryzeae</taxon>
        <taxon>Oryzinae</taxon>
        <taxon>Oryza</taxon>
        <taxon>Oryza sativa</taxon>
    </lineage>
</organism>
<dbReference type="EMBL" id="AC147802">
    <property type="protein sequence ID" value="AAU89221.1"/>
    <property type="molecule type" value="Genomic_DNA"/>
</dbReference>
<feature type="region of interest" description="Disordered" evidence="1">
    <location>
        <begin position="33"/>
        <end position="68"/>
    </location>
</feature>
<feature type="compositionally biased region" description="Basic residues" evidence="1">
    <location>
        <begin position="39"/>
        <end position="64"/>
    </location>
</feature>
<accession>Q60DD3</accession>
<feature type="region of interest" description="Disordered" evidence="1">
    <location>
        <begin position="93"/>
        <end position="239"/>
    </location>
</feature>
<proteinExistence type="predicted"/>
<feature type="compositionally biased region" description="Basic residues" evidence="1">
    <location>
        <begin position="175"/>
        <end position="189"/>
    </location>
</feature>
<evidence type="ECO:0000313" key="3">
    <source>
        <dbReference type="Proteomes" id="UP000000763"/>
    </source>
</evidence>
<name>Q60DD3_ORYSJ</name>
<protein>
    <submittedName>
        <fullName evidence="2">Uncharacterized protein</fullName>
    </submittedName>
</protein>
<reference evidence="3" key="2">
    <citation type="journal article" date="2008" name="Nucleic Acids Res.">
        <title>The rice annotation project database (RAP-DB): 2008 update.</title>
        <authorList>
            <consortium name="The rice annotation project (RAP)"/>
        </authorList>
    </citation>
    <scope>GENOME REANNOTATION</scope>
    <source>
        <strain evidence="3">cv. Nipponbare</strain>
    </source>
</reference>
<reference evidence="3" key="1">
    <citation type="journal article" date="2005" name="Nature">
        <title>The map-based sequence of the rice genome.</title>
        <authorList>
            <consortium name="International rice genome sequencing project (IRGSP)"/>
            <person name="Matsumoto T."/>
            <person name="Wu J."/>
            <person name="Kanamori H."/>
            <person name="Katayose Y."/>
            <person name="Fujisawa M."/>
            <person name="Namiki N."/>
            <person name="Mizuno H."/>
            <person name="Yamamoto K."/>
            <person name="Antonio B.A."/>
            <person name="Baba T."/>
            <person name="Sakata K."/>
            <person name="Nagamura Y."/>
            <person name="Aoki H."/>
            <person name="Arikawa K."/>
            <person name="Arita K."/>
            <person name="Bito T."/>
            <person name="Chiden Y."/>
            <person name="Fujitsuka N."/>
            <person name="Fukunaka R."/>
            <person name="Hamada M."/>
            <person name="Harada C."/>
            <person name="Hayashi A."/>
            <person name="Hijishita S."/>
            <person name="Honda M."/>
            <person name="Hosokawa S."/>
            <person name="Ichikawa Y."/>
            <person name="Idonuma A."/>
            <person name="Iijima M."/>
            <person name="Ikeda M."/>
            <person name="Ikeno M."/>
            <person name="Ito K."/>
            <person name="Ito S."/>
            <person name="Ito T."/>
            <person name="Ito Y."/>
            <person name="Ito Y."/>
            <person name="Iwabuchi A."/>
            <person name="Kamiya K."/>
            <person name="Karasawa W."/>
            <person name="Kurita K."/>
            <person name="Katagiri S."/>
            <person name="Kikuta A."/>
            <person name="Kobayashi H."/>
            <person name="Kobayashi N."/>
            <person name="Machita K."/>
            <person name="Maehara T."/>
            <person name="Masukawa M."/>
            <person name="Mizubayashi T."/>
            <person name="Mukai Y."/>
            <person name="Nagasaki H."/>
            <person name="Nagata Y."/>
            <person name="Naito S."/>
            <person name="Nakashima M."/>
            <person name="Nakama Y."/>
            <person name="Nakamichi Y."/>
            <person name="Nakamura M."/>
            <person name="Meguro A."/>
            <person name="Negishi M."/>
            <person name="Ohta I."/>
            <person name="Ohta T."/>
            <person name="Okamoto M."/>
            <person name="Ono N."/>
            <person name="Saji S."/>
            <person name="Sakaguchi M."/>
            <person name="Sakai K."/>
            <person name="Shibata M."/>
            <person name="Shimokawa T."/>
            <person name="Song J."/>
            <person name="Takazaki Y."/>
            <person name="Terasawa K."/>
            <person name="Tsugane M."/>
            <person name="Tsuji K."/>
            <person name="Ueda S."/>
            <person name="Waki K."/>
            <person name="Yamagata H."/>
            <person name="Yamamoto M."/>
            <person name="Yamamoto S."/>
            <person name="Yamane H."/>
            <person name="Yoshiki S."/>
            <person name="Yoshihara R."/>
            <person name="Yukawa K."/>
            <person name="Zhong H."/>
            <person name="Yano M."/>
            <person name="Yuan Q."/>
            <person name="Ouyang S."/>
            <person name="Liu J."/>
            <person name="Jones K.M."/>
            <person name="Gansberger K."/>
            <person name="Moffat K."/>
            <person name="Hill J."/>
            <person name="Bera J."/>
            <person name="Fadrosh D."/>
            <person name="Jin S."/>
            <person name="Johri S."/>
            <person name="Kim M."/>
            <person name="Overton L."/>
            <person name="Reardon M."/>
            <person name="Tsitrin T."/>
            <person name="Vuong H."/>
            <person name="Weaver B."/>
            <person name="Ciecko A."/>
            <person name="Tallon L."/>
            <person name="Jackson J."/>
            <person name="Pai G."/>
            <person name="Aken S.V."/>
            <person name="Utterback T."/>
            <person name="Reidmuller S."/>
            <person name="Feldblyum T."/>
            <person name="Hsiao J."/>
            <person name="Zismann V."/>
            <person name="Iobst S."/>
            <person name="de Vazeille A.R."/>
            <person name="Buell C.R."/>
            <person name="Ying K."/>
            <person name="Li Y."/>
            <person name="Lu T."/>
            <person name="Huang Y."/>
            <person name="Zhao Q."/>
            <person name="Feng Q."/>
            <person name="Zhang L."/>
            <person name="Zhu J."/>
            <person name="Weng Q."/>
            <person name="Mu J."/>
            <person name="Lu Y."/>
            <person name="Fan D."/>
            <person name="Liu Y."/>
            <person name="Guan J."/>
            <person name="Zhang Y."/>
            <person name="Yu S."/>
            <person name="Liu X."/>
            <person name="Zhang Y."/>
            <person name="Hong G."/>
            <person name="Han B."/>
            <person name="Choisne N."/>
            <person name="Demange N."/>
            <person name="Orjeda G."/>
            <person name="Samain S."/>
            <person name="Cattolico L."/>
            <person name="Pelletier E."/>
            <person name="Couloux A."/>
            <person name="Segurens B."/>
            <person name="Wincker P."/>
            <person name="D'Hont A."/>
            <person name="Scarpelli C."/>
            <person name="Weissenbach J."/>
            <person name="Salanoubat M."/>
            <person name="Quetier F."/>
            <person name="Yu Y."/>
            <person name="Kim H.R."/>
            <person name="Rambo T."/>
            <person name="Currie J."/>
            <person name="Collura K."/>
            <person name="Luo M."/>
            <person name="Yang T."/>
            <person name="Ammiraju J.S.S."/>
            <person name="Engler F."/>
            <person name="Soderlund C."/>
            <person name="Wing R.A."/>
            <person name="Palmer L.E."/>
            <person name="de la Bastide M."/>
            <person name="Spiegel L."/>
            <person name="Nascimento L."/>
            <person name="Zutavern T."/>
            <person name="O'Shaughnessy A."/>
            <person name="Dike S."/>
            <person name="Dedhia N."/>
            <person name="Preston R."/>
            <person name="Balija V."/>
            <person name="McCombie W.R."/>
            <person name="Chow T."/>
            <person name="Chen H."/>
            <person name="Chung M."/>
            <person name="Chen C."/>
            <person name="Shaw J."/>
            <person name="Wu H."/>
            <person name="Hsiao K."/>
            <person name="Chao Y."/>
            <person name="Chu M."/>
            <person name="Cheng C."/>
            <person name="Hour A."/>
            <person name="Lee P."/>
            <person name="Lin S."/>
            <person name="Lin Y."/>
            <person name="Liou J."/>
            <person name="Liu S."/>
            <person name="Hsing Y."/>
            <person name="Raghuvanshi S."/>
            <person name="Mohanty A."/>
            <person name="Bharti A.K."/>
            <person name="Gaur A."/>
            <person name="Gupta V."/>
            <person name="Kumar D."/>
            <person name="Ravi V."/>
            <person name="Vij S."/>
            <person name="Kapur A."/>
            <person name="Khurana P."/>
            <person name="Khurana P."/>
            <person name="Khurana J.P."/>
            <person name="Tyagi A.K."/>
            <person name="Gaikwad K."/>
            <person name="Singh A."/>
            <person name="Dalal V."/>
            <person name="Srivastava S."/>
            <person name="Dixit A."/>
            <person name="Pal A.K."/>
            <person name="Ghazi I.A."/>
            <person name="Yadav M."/>
            <person name="Pandit A."/>
            <person name="Bhargava A."/>
            <person name="Sureshbabu K."/>
            <person name="Batra K."/>
            <person name="Sharma T.R."/>
            <person name="Mohapatra T."/>
            <person name="Singh N.K."/>
            <person name="Messing J."/>
            <person name="Nelson A.B."/>
            <person name="Fuks G."/>
            <person name="Kavchok S."/>
            <person name="Keizer G."/>
            <person name="Linton E."/>
            <person name="Llaca V."/>
            <person name="Song R."/>
            <person name="Tanyolac B."/>
            <person name="Young S."/>
            <person name="Ho-Il K."/>
            <person name="Hahn J.H."/>
            <person name="Sangsakoo G."/>
            <person name="Vanavichit A."/>
            <person name="de Mattos Luiz.A.T."/>
            <person name="Zimmer P.D."/>
            <person name="Malone G."/>
            <person name="Dellagostin O."/>
            <person name="de Oliveira A.C."/>
            <person name="Bevan M."/>
            <person name="Bancroft I."/>
            <person name="Minx P."/>
            <person name="Cordum H."/>
            <person name="Wilson R."/>
            <person name="Cheng Z."/>
            <person name="Jin W."/>
            <person name="Jiang J."/>
            <person name="Leong S.A."/>
            <person name="Iwama H."/>
            <person name="Gojobori T."/>
            <person name="Itoh T."/>
            <person name="Niimura Y."/>
            <person name="Fujii Y."/>
            <person name="Habara T."/>
            <person name="Sakai H."/>
            <person name="Sato Y."/>
            <person name="Wilson G."/>
            <person name="Kumar K."/>
            <person name="McCouch S."/>
            <person name="Juretic N."/>
            <person name="Hoen D."/>
            <person name="Wright S."/>
            <person name="Bruskiewich R."/>
            <person name="Bureau T."/>
            <person name="Miyao A."/>
            <person name="Hirochika H."/>
            <person name="Nishikawa T."/>
            <person name="Kadowaki K."/>
            <person name="Sugiura M."/>
            <person name="Burr B."/>
            <person name="Sasaki T."/>
        </authorList>
    </citation>
    <scope>NUCLEOTIDE SEQUENCE [LARGE SCALE GENOMIC DNA]</scope>
    <source>
        <strain evidence="3">cv. Nipponbare</strain>
    </source>
</reference>
<feature type="compositionally biased region" description="Basic and acidic residues" evidence="1">
    <location>
        <begin position="155"/>
        <end position="164"/>
    </location>
</feature>
<feature type="compositionally biased region" description="Basic residues" evidence="1">
    <location>
        <begin position="217"/>
        <end position="229"/>
    </location>
</feature>
<dbReference type="Proteomes" id="UP000000763">
    <property type="component" value="Chromosome 3"/>
</dbReference>
<evidence type="ECO:0000256" key="1">
    <source>
        <dbReference type="SAM" id="MobiDB-lite"/>
    </source>
</evidence>
<sequence>MGLSRRVGALLDATANGGARLSVVAQRPAPLLSSPVAAPRHRRSSACRRHSRVSAARRKPRHTRASATRHAWVAVGEEAMELSRGAAAVASPVYAAGPRRSSRERERAARREKELEGGEREKGYGPPPRGRSVVDGGGAALELRGCGPRQRHRRGSEEGRRTELLAEAARSMGLRTRRHGGAGGRRRRSGGAGGEEKEAWRVGAGDDEARRTAARSTGRRARQRNRVRRRMGEEEQLEG</sequence>